<evidence type="ECO:0000256" key="1">
    <source>
        <dbReference type="SAM" id="Phobius"/>
    </source>
</evidence>
<keyword evidence="3" id="KW-1185">Reference proteome</keyword>
<evidence type="ECO:0000313" key="3">
    <source>
        <dbReference type="Proteomes" id="UP000479000"/>
    </source>
</evidence>
<dbReference type="EMBL" id="CADCXU010015145">
    <property type="protein sequence ID" value="CAB0004739.1"/>
    <property type="molecule type" value="Genomic_DNA"/>
</dbReference>
<dbReference type="AlphaFoldDB" id="A0A6H5GT56"/>
<feature type="non-terminal residue" evidence="2">
    <location>
        <position position="1"/>
    </location>
</feature>
<name>A0A6H5GT56_9HEMI</name>
<reference evidence="2 3" key="1">
    <citation type="submission" date="2020-02" db="EMBL/GenBank/DDBJ databases">
        <authorList>
            <person name="Ferguson B K."/>
        </authorList>
    </citation>
    <scope>NUCLEOTIDE SEQUENCE [LARGE SCALE GENOMIC DNA]</scope>
</reference>
<accession>A0A6H5GT56</accession>
<organism evidence="2 3">
    <name type="scientific">Nesidiocoris tenuis</name>
    <dbReference type="NCBI Taxonomy" id="355587"/>
    <lineage>
        <taxon>Eukaryota</taxon>
        <taxon>Metazoa</taxon>
        <taxon>Ecdysozoa</taxon>
        <taxon>Arthropoda</taxon>
        <taxon>Hexapoda</taxon>
        <taxon>Insecta</taxon>
        <taxon>Pterygota</taxon>
        <taxon>Neoptera</taxon>
        <taxon>Paraneoptera</taxon>
        <taxon>Hemiptera</taxon>
        <taxon>Heteroptera</taxon>
        <taxon>Panheteroptera</taxon>
        <taxon>Cimicomorpha</taxon>
        <taxon>Miridae</taxon>
        <taxon>Dicyphina</taxon>
        <taxon>Nesidiocoris</taxon>
    </lineage>
</organism>
<proteinExistence type="predicted"/>
<keyword evidence="1" id="KW-0812">Transmembrane</keyword>
<feature type="transmembrane region" description="Helical" evidence="1">
    <location>
        <begin position="48"/>
        <end position="68"/>
    </location>
</feature>
<sequence length="253" mass="28802">PRLVRRQTGRLQVHYFYVMMSENIESGCLVWPSSIERNPKLSEKFENYLSFGGIFFFFGIFTGSEALACLSRISSPNDTAGSDSVLEGGSARPGQLRLSGKKLLLFVTFNTLKVITRSRLPDHVEAHFEKIRSLPPTLGRQSMSTAPSKIYTLQLFFGVFNLLLNDKSRLVIFTERIYFQQYKTRPRLDHLVVREAAGSFKSDFHINRPVCHFCNSRKNFDSDYDIEQRAAGSAVKGHAAPLELPNWFPRPLC</sequence>
<keyword evidence="1" id="KW-0472">Membrane</keyword>
<dbReference type="Proteomes" id="UP000479000">
    <property type="component" value="Unassembled WGS sequence"/>
</dbReference>
<protein>
    <submittedName>
        <fullName evidence="2">Uncharacterized protein</fullName>
    </submittedName>
</protein>
<gene>
    <name evidence="2" type="ORF">NTEN_LOCUS10216</name>
</gene>
<evidence type="ECO:0000313" key="2">
    <source>
        <dbReference type="EMBL" id="CAB0004739.1"/>
    </source>
</evidence>
<keyword evidence="1" id="KW-1133">Transmembrane helix</keyword>